<dbReference type="InterPro" id="IPR011022">
    <property type="entry name" value="Arrestin_C-like"/>
</dbReference>
<evidence type="ECO:0000256" key="1">
    <source>
        <dbReference type="SAM" id="MobiDB-lite"/>
    </source>
</evidence>
<gene>
    <name evidence="3" type="ORF">ODALV1_LOCUS17958</name>
</gene>
<reference evidence="3 4" key="1">
    <citation type="submission" date="2024-08" db="EMBL/GenBank/DDBJ databases">
        <authorList>
            <person name="Cucini C."/>
            <person name="Frati F."/>
        </authorList>
    </citation>
    <scope>NUCLEOTIDE SEQUENCE [LARGE SCALE GENOMIC DNA]</scope>
</reference>
<dbReference type="Gene3D" id="2.60.40.640">
    <property type="match status" value="1"/>
</dbReference>
<evidence type="ECO:0000313" key="4">
    <source>
        <dbReference type="Proteomes" id="UP001642540"/>
    </source>
</evidence>
<proteinExistence type="predicted"/>
<feature type="region of interest" description="Disordered" evidence="1">
    <location>
        <begin position="118"/>
        <end position="158"/>
    </location>
</feature>
<evidence type="ECO:0000259" key="2">
    <source>
        <dbReference type="Pfam" id="PF02752"/>
    </source>
</evidence>
<feature type="domain" description="Arrestin C-terminal-like" evidence="2">
    <location>
        <begin position="35"/>
        <end position="84"/>
    </location>
</feature>
<evidence type="ECO:0000313" key="3">
    <source>
        <dbReference type="EMBL" id="CAL8118048.1"/>
    </source>
</evidence>
<comment type="caution">
    <text evidence="3">The sequence shown here is derived from an EMBL/GenBank/DDBJ whole genome shotgun (WGS) entry which is preliminary data.</text>
</comment>
<dbReference type="InterPro" id="IPR014756">
    <property type="entry name" value="Ig_E-set"/>
</dbReference>
<dbReference type="InterPro" id="IPR014752">
    <property type="entry name" value="Arrestin-like_C"/>
</dbReference>
<dbReference type="EMBL" id="CAXLJM020000057">
    <property type="protein sequence ID" value="CAL8118048.1"/>
    <property type="molecule type" value="Genomic_DNA"/>
</dbReference>
<name>A0ABP1R9C1_9HEXA</name>
<accession>A0ABP1R9C1</accession>
<dbReference type="SUPFAM" id="SSF81296">
    <property type="entry name" value="E set domains"/>
    <property type="match status" value="1"/>
</dbReference>
<protein>
    <recommendedName>
        <fullName evidence="2">Arrestin C-terminal-like domain-containing protein</fullName>
    </recommendedName>
</protein>
<dbReference type="Proteomes" id="UP001642540">
    <property type="component" value="Unassembled WGS sequence"/>
</dbReference>
<organism evidence="3 4">
    <name type="scientific">Orchesella dallaii</name>
    <dbReference type="NCBI Taxonomy" id="48710"/>
    <lineage>
        <taxon>Eukaryota</taxon>
        <taxon>Metazoa</taxon>
        <taxon>Ecdysozoa</taxon>
        <taxon>Arthropoda</taxon>
        <taxon>Hexapoda</taxon>
        <taxon>Collembola</taxon>
        <taxon>Entomobryomorpha</taxon>
        <taxon>Entomobryoidea</taxon>
        <taxon>Orchesellidae</taxon>
        <taxon>Orchesellinae</taxon>
        <taxon>Orchesella</taxon>
    </lineage>
</organism>
<dbReference type="Pfam" id="PF02752">
    <property type="entry name" value="Arrestin_C"/>
    <property type="match status" value="1"/>
</dbReference>
<sequence>MRKETQRLSCALLDSFKGQKYSLERVRFGLRRCLKCKIPTIPPTRLATCRVIDVQYHLKLELALPNISINLKDEVPITIGTIPLRDTFANLAGSTLTLSPTAPINEADDEAERPTYLQVYPSNDGQYGKGDVDGKPFSRGRMRGMSVSSENENPSFHEYPDFRKHLNYSCSTRNHN</sequence>
<keyword evidence="4" id="KW-1185">Reference proteome</keyword>